<proteinExistence type="predicted"/>
<sequence>MSISIIESSVFLIVVRFPWAVPIKDTFSGHLLESEALVI</sequence>
<dbReference type="EMBL" id="CAJVPY010003200">
    <property type="protein sequence ID" value="CAG8584719.1"/>
    <property type="molecule type" value="Genomic_DNA"/>
</dbReference>
<gene>
    <name evidence="1" type="ORF">DERYTH_LOCUS6867</name>
</gene>
<comment type="caution">
    <text evidence="1">The sequence shown here is derived from an EMBL/GenBank/DDBJ whole genome shotgun (WGS) entry which is preliminary data.</text>
</comment>
<accession>A0A9N9G8I4</accession>
<dbReference type="AlphaFoldDB" id="A0A9N9G8I4"/>
<organism evidence="1 2">
    <name type="scientific">Dentiscutata erythropus</name>
    <dbReference type="NCBI Taxonomy" id="1348616"/>
    <lineage>
        <taxon>Eukaryota</taxon>
        <taxon>Fungi</taxon>
        <taxon>Fungi incertae sedis</taxon>
        <taxon>Mucoromycota</taxon>
        <taxon>Glomeromycotina</taxon>
        <taxon>Glomeromycetes</taxon>
        <taxon>Diversisporales</taxon>
        <taxon>Gigasporaceae</taxon>
        <taxon>Dentiscutata</taxon>
    </lineage>
</organism>
<evidence type="ECO:0000313" key="1">
    <source>
        <dbReference type="EMBL" id="CAG8584719.1"/>
    </source>
</evidence>
<protein>
    <submittedName>
        <fullName evidence="1">22795_t:CDS:1</fullName>
    </submittedName>
</protein>
<evidence type="ECO:0000313" key="2">
    <source>
        <dbReference type="Proteomes" id="UP000789405"/>
    </source>
</evidence>
<keyword evidence="2" id="KW-1185">Reference proteome</keyword>
<reference evidence="1" key="1">
    <citation type="submission" date="2021-06" db="EMBL/GenBank/DDBJ databases">
        <authorList>
            <person name="Kallberg Y."/>
            <person name="Tangrot J."/>
            <person name="Rosling A."/>
        </authorList>
    </citation>
    <scope>NUCLEOTIDE SEQUENCE</scope>
    <source>
        <strain evidence="1">MA453B</strain>
    </source>
</reference>
<dbReference type="Proteomes" id="UP000789405">
    <property type="component" value="Unassembled WGS sequence"/>
</dbReference>
<name>A0A9N9G8I4_9GLOM</name>